<evidence type="ECO:0000313" key="3">
    <source>
        <dbReference type="EMBL" id="QDT58367.1"/>
    </source>
</evidence>
<organism evidence="3 4">
    <name type="scientific">Stieleria bergensis</name>
    <dbReference type="NCBI Taxonomy" id="2528025"/>
    <lineage>
        <taxon>Bacteria</taxon>
        <taxon>Pseudomonadati</taxon>
        <taxon>Planctomycetota</taxon>
        <taxon>Planctomycetia</taxon>
        <taxon>Pirellulales</taxon>
        <taxon>Pirellulaceae</taxon>
        <taxon>Stieleria</taxon>
    </lineage>
</organism>
<reference evidence="3 4" key="1">
    <citation type="submission" date="2019-02" db="EMBL/GenBank/DDBJ databases">
        <title>Deep-cultivation of Planctomycetes and their phenomic and genomic characterization uncovers novel biology.</title>
        <authorList>
            <person name="Wiegand S."/>
            <person name="Jogler M."/>
            <person name="Boedeker C."/>
            <person name="Pinto D."/>
            <person name="Vollmers J."/>
            <person name="Rivas-Marin E."/>
            <person name="Kohn T."/>
            <person name="Peeters S.H."/>
            <person name="Heuer A."/>
            <person name="Rast P."/>
            <person name="Oberbeckmann S."/>
            <person name="Bunk B."/>
            <person name="Jeske O."/>
            <person name="Meyerdierks A."/>
            <person name="Storesund J.E."/>
            <person name="Kallscheuer N."/>
            <person name="Luecker S."/>
            <person name="Lage O.M."/>
            <person name="Pohl T."/>
            <person name="Merkel B.J."/>
            <person name="Hornburger P."/>
            <person name="Mueller R.-W."/>
            <person name="Bruemmer F."/>
            <person name="Labrenz M."/>
            <person name="Spormann A.M."/>
            <person name="Op den Camp H."/>
            <person name="Overmann J."/>
            <person name="Amann R."/>
            <person name="Jetten M.S.M."/>
            <person name="Mascher T."/>
            <person name="Medema M.H."/>
            <person name="Devos D.P."/>
            <person name="Kaster A.-K."/>
            <person name="Ovreas L."/>
            <person name="Rohde M."/>
            <person name="Galperin M.Y."/>
            <person name="Jogler C."/>
        </authorList>
    </citation>
    <scope>NUCLEOTIDE SEQUENCE [LARGE SCALE GENOMIC DNA]</scope>
    <source>
        <strain evidence="3 4">SV_7m_r</strain>
    </source>
</reference>
<keyword evidence="4" id="KW-1185">Reference proteome</keyword>
<feature type="chain" id="PRO_5022093337" evidence="2">
    <location>
        <begin position="25"/>
        <end position="401"/>
    </location>
</feature>
<dbReference type="InterPro" id="IPR028994">
    <property type="entry name" value="Integrin_alpha_N"/>
</dbReference>
<evidence type="ECO:0000256" key="2">
    <source>
        <dbReference type="SAM" id="SignalP"/>
    </source>
</evidence>
<dbReference type="SUPFAM" id="SSF69318">
    <property type="entry name" value="Integrin alpha N-terminal domain"/>
    <property type="match status" value="1"/>
</dbReference>
<evidence type="ECO:0000256" key="1">
    <source>
        <dbReference type="ARBA" id="ARBA00022729"/>
    </source>
</evidence>
<dbReference type="OrthoDB" id="243895at2"/>
<dbReference type="Proteomes" id="UP000315003">
    <property type="component" value="Chromosome"/>
</dbReference>
<dbReference type="Pfam" id="PF13517">
    <property type="entry name" value="FG-GAP_3"/>
    <property type="match status" value="1"/>
</dbReference>
<dbReference type="InterPro" id="IPR013517">
    <property type="entry name" value="FG-GAP"/>
</dbReference>
<keyword evidence="1 2" id="KW-0732">Signal</keyword>
<name>A0A517SQG9_9BACT</name>
<dbReference type="PANTHER" id="PTHR45460:SF2">
    <property type="entry name" value="ALPHA 1,3 GLUCANASE, GH71 FAMILY (EUROFUNG)"/>
    <property type="match status" value="1"/>
</dbReference>
<sequence precursor="true">MARLLLFWTPLASLSLLFVLPVMAAEPWQRHCLDDSFRGADGVRLGDFNGDGLPDVTTGWEESGLVRLYVNPGPDQADRPWPAVTIAKAASPEDAVPIDVDGDGRLDVVSCHEGGRRQVLVHWNNTKDTRHETELLDRNRWSTAAFDALDGQRWMFAMPLGKIDGRTAIVVASKDAKASITLLLSPSDAQAATARDLSAWQVIRLRDAGWVMSLRAVDMDRDGRLDIVFSDRKGSQSRAGWLKQPAELSQLNLTTSVWTEFPIAGQGREVMFLTANRQRCLIALRGEASLDATATELGEDWRVDSITHPSGIVNGKAIEAFPDGRVVMTFNTAAGQQKSAPGIWIRDAVTAGQPASWSVIDPTAAVKFDRMELVDLNGDGKLDVMTCEERQNLGVVWYQQP</sequence>
<dbReference type="Gene3D" id="2.130.10.130">
    <property type="entry name" value="Integrin alpha, N-terminal"/>
    <property type="match status" value="1"/>
</dbReference>
<protein>
    <submittedName>
        <fullName evidence="3">FG-GAP repeat protein</fullName>
    </submittedName>
</protein>
<dbReference type="AlphaFoldDB" id="A0A517SQG9"/>
<dbReference type="PANTHER" id="PTHR45460">
    <property type="entry name" value="SIMILAR TO CYSTEINE PROTEINASE"/>
    <property type="match status" value="1"/>
</dbReference>
<evidence type="ECO:0000313" key="4">
    <source>
        <dbReference type="Proteomes" id="UP000315003"/>
    </source>
</evidence>
<dbReference type="RefSeq" id="WP_145269477.1">
    <property type="nucleotide sequence ID" value="NZ_CP036272.1"/>
</dbReference>
<dbReference type="EMBL" id="CP036272">
    <property type="protein sequence ID" value="QDT58367.1"/>
    <property type="molecule type" value="Genomic_DNA"/>
</dbReference>
<feature type="signal peptide" evidence="2">
    <location>
        <begin position="1"/>
        <end position="24"/>
    </location>
</feature>
<gene>
    <name evidence="3" type="ORF">SV7mr_08570</name>
</gene>
<proteinExistence type="predicted"/>
<accession>A0A517SQG9</accession>